<accession>A0A5J5C8N1</accession>
<dbReference type="GO" id="GO:0140658">
    <property type="term" value="F:ATP-dependent chromatin remodeler activity"/>
    <property type="evidence" value="ECO:0007669"/>
    <property type="project" value="TreeGrafter"/>
</dbReference>
<keyword evidence="3" id="KW-0539">Nucleus</keyword>
<sequence>MKVILFILSLLPDVSQPFLIISTSNALSLWETGFSCLAPSIEVVVYSGNKDIRRSIRTLEFYGEGGCIIFQVLLSSPDAVVEDLEILECLRWEAIIVDECQSSRIFTHFEEIKMLATNIRLLLFNDQIKDSIAEHLNLLSLLDCLGDLDNDVSKTESNDNLAKLKKRLSQFIAYDCKADFSRFVEYWVPVQISNVQLEQYCATLLSNSLTLCSTSKNDPVGALRDILISTRKCCDHPYIVDPSLQDLITKGLPAVEYLDVGIKASGKLQLLDIMLTEIKNRQLRVLILFQSIGGSGRDSIGDILDDFLRQRFGPDSYERVDGGVIPSKKQAALNMFNNKDSGRFVFLLENRACVPSIKLSSVDTIFIFDSDWNPANDLRMLHRISVDSQFEQIKIFRLYSSCTLEERVLILAKHNLIVDSNLQSISWSTSHMLLMWCASYLFDKLDEFHGGNTEASSTNISYEQSLLNDVIKEFLALLSESADNIDTNTSIIKVQQSGGTYSRNISLHGEPKNQSTDGEEPHVFWTKLLKGRNPRWKYSSGLSQRNRKRVQYFDDSPKKLQVESSEVGKKRKKMVNDKIDLASLKPGLEEGEVTAASGVPANNGSHSLPRSTGCVTDTLNKNYASTSPLLPEAHMLEAEEKRTLRDAQKSLHLLLKPEVSELCEILQLSEDVKVMVGRFLDYVIDNHCVHKEPTTILQAFKISLCWIGASLLKHKIDRKESLALAKQHLNFGCKEEEVNNVYSKLRLLKKMFLYRTENLKLSDSLKDSVSAAEDISKEMLDARVSQSVASIQKNVELERKKAQKVVRRIQKKCEKRMTRLLQKQQEEIVEFHRIWDDERVQLEKEHRLESALVRSIHSHIPVRIDKLKVLDNDFAKKLEEHKRQKDIHLKDLEAKQLAEINEEKQKAASWLAEVKSMAQVDFSGGLSSHGSEFRDNMEYSQASEHTSHNDPQNVAPVLGRPLEQESPDGEVHSMQTRGVAPSDVSETVPNEAVGCSVPIESVTLPVKPNCENPVDPIALERVSFTGFEQPNRLGSSSDGPENIVLVSPEEQIPDGAPSRVRDQGVPSEIPETAPNEVEGNAGSVEMLSPAVESNRENVRRDGSDILDATGNQNDAGSSSIDGDSISVKPSLVKSPSVQPAVTPVHGGQLPQNQALQDEGSQLSASTGTHGDAPASGNENIGQHVEVPPSHPVDAGPTDITIHEAPIIEPFEQLQSSPSTNLPDTSEFSNQAVSQHVADLASHPLVDATDLPLGLNHPDLCSVSGVDQQPSREGCNSFQNTEAPPQLVEDTAELLSRAVLQSRWKLAAAVFN</sequence>
<proteinExistence type="predicted"/>
<feature type="region of interest" description="Disordered" evidence="4">
    <location>
        <begin position="964"/>
        <end position="987"/>
    </location>
</feature>
<dbReference type="PROSITE" id="PS51194">
    <property type="entry name" value="HELICASE_CTER"/>
    <property type="match status" value="1"/>
</dbReference>
<gene>
    <name evidence="7" type="ORF">F0562_002056</name>
</gene>
<evidence type="ECO:0000256" key="3">
    <source>
        <dbReference type="ARBA" id="ARBA00023242"/>
    </source>
</evidence>
<feature type="compositionally biased region" description="Polar residues" evidence="4">
    <location>
        <begin position="1149"/>
        <end position="1168"/>
    </location>
</feature>
<dbReference type="GO" id="GO:0005634">
    <property type="term" value="C:nucleus"/>
    <property type="evidence" value="ECO:0007669"/>
    <property type="project" value="UniProtKB-SubCell"/>
</dbReference>
<dbReference type="Proteomes" id="UP000325577">
    <property type="component" value="Linkage Group LG0"/>
</dbReference>
<evidence type="ECO:0000259" key="6">
    <source>
        <dbReference type="PROSITE" id="PS51194"/>
    </source>
</evidence>
<evidence type="ECO:0000313" key="8">
    <source>
        <dbReference type="Proteomes" id="UP000325577"/>
    </source>
</evidence>
<dbReference type="InterPro" id="IPR049730">
    <property type="entry name" value="SNF2/RAD54-like_C"/>
</dbReference>
<feature type="domain" description="Helicase C-terminal" evidence="6">
    <location>
        <begin position="270"/>
        <end position="433"/>
    </location>
</feature>
<feature type="signal peptide" evidence="5">
    <location>
        <begin position="1"/>
        <end position="17"/>
    </location>
</feature>
<feature type="region of interest" description="Disordered" evidence="4">
    <location>
        <begin position="1102"/>
        <end position="1197"/>
    </location>
</feature>
<feature type="compositionally biased region" description="Low complexity" evidence="4">
    <location>
        <begin position="1116"/>
        <end position="1139"/>
    </location>
</feature>
<dbReference type="SUPFAM" id="SSF52540">
    <property type="entry name" value="P-loop containing nucleoside triphosphate hydrolases"/>
    <property type="match status" value="2"/>
</dbReference>
<dbReference type="GO" id="GO:0003677">
    <property type="term" value="F:DNA binding"/>
    <property type="evidence" value="ECO:0007669"/>
    <property type="project" value="TreeGrafter"/>
</dbReference>
<dbReference type="GO" id="GO:0000785">
    <property type="term" value="C:chromatin"/>
    <property type="evidence" value="ECO:0007669"/>
    <property type="project" value="TreeGrafter"/>
</dbReference>
<dbReference type="EMBL" id="CM018031">
    <property type="protein sequence ID" value="KAA8550372.1"/>
    <property type="molecule type" value="Genomic_DNA"/>
</dbReference>
<keyword evidence="2" id="KW-0378">Hydrolase</keyword>
<comment type="subcellular location">
    <subcellularLocation>
        <location evidence="1">Nucleus</location>
    </subcellularLocation>
</comment>
<evidence type="ECO:0000313" key="7">
    <source>
        <dbReference type="EMBL" id="KAA8550372.1"/>
    </source>
</evidence>
<dbReference type="InterPro" id="IPR038718">
    <property type="entry name" value="SNF2-like_sf"/>
</dbReference>
<dbReference type="Gene3D" id="3.40.50.10810">
    <property type="entry name" value="Tandem AAA-ATPase domain"/>
    <property type="match status" value="1"/>
</dbReference>
<dbReference type="PANTHER" id="PTHR45623">
    <property type="entry name" value="CHROMODOMAIN-HELICASE-DNA-BINDING PROTEIN 3-RELATED-RELATED"/>
    <property type="match status" value="1"/>
</dbReference>
<dbReference type="Pfam" id="PF00176">
    <property type="entry name" value="SNF2-rel_dom"/>
    <property type="match status" value="1"/>
</dbReference>
<evidence type="ECO:0000256" key="2">
    <source>
        <dbReference type="ARBA" id="ARBA00022801"/>
    </source>
</evidence>
<dbReference type="Gene3D" id="3.40.50.300">
    <property type="entry name" value="P-loop containing nucleotide triphosphate hydrolases"/>
    <property type="match status" value="1"/>
</dbReference>
<protein>
    <recommendedName>
        <fullName evidence="6">Helicase C-terminal domain-containing protein</fullName>
    </recommendedName>
</protein>
<dbReference type="GO" id="GO:0042393">
    <property type="term" value="F:histone binding"/>
    <property type="evidence" value="ECO:0007669"/>
    <property type="project" value="TreeGrafter"/>
</dbReference>
<name>A0A5J5C8N1_9ASTE</name>
<dbReference type="Pfam" id="PF25029">
    <property type="entry name" value="MOM1"/>
    <property type="match status" value="1"/>
</dbReference>
<dbReference type="GO" id="GO:0016887">
    <property type="term" value="F:ATP hydrolysis activity"/>
    <property type="evidence" value="ECO:0007669"/>
    <property type="project" value="TreeGrafter"/>
</dbReference>
<evidence type="ECO:0000256" key="4">
    <source>
        <dbReference type="SAM" id="MobiDB-lite"/>
    </source>
</evidence>
<keyword evidence="8" id="KW-1185">Reference proteome</keyword>
<reference evidence="7 8" key="1">
    <citation type="submission" date="2019-09" db="EMBL/GenBank/DDBJ databases">
        <title>A chromosome-level genome assembly of the Chinese tupelo Nyssa sinensis.</title>
        <authorList>
            <person name="Yang X."/>
            <person name="Kang M."/>
            <person name="Yang Y."/>
            <person name="Xiong H."/>
            <person name="Wang M."/>
            <person name="Zhang Z."/>
            <person name="Wang Z."/>
            <person name="Wu H."/>
            <person name="Ma T."/>
            <person name="Liu J."/>
            <person name="Xi Z."/>
        </authorList>
    </citation>
    <scope>NUCLEOTIDE SEQUENCE [LARGE SCALE GENOMIC DNA]</scope>
    <source>
        <strain evidence="7">J267</strain>
        <tissue evidence="7">Leaf</tissue>
    </source>
</reference>
<evidence type="ECO:0000256" key="5">
    <source>
        <dbReference type="SAM" id="SignalP"/>
    </source>
</evidence>
<dbReference type="InterPro" id="IPR056882">
    <property type="entry name" value="MOM1_dom"/>
</dbReference>
<dbReference type="GO" id="GO:0005524">
    <property type="term" value="F:ATP binding"/>
    <property type="evidence" value="ECO:0007669"/>
    <property type="project" value="InterPro"/>
</dbReference>
<dbReference type="OrthoDB" id="885191at2759"/>
<evidence type="ECO:0000256" key="1">
    <source>
        <dbReference type="ARBA" id="ARBA00004123"/>
    </source>
</evidence>
<dbReference type="CDD" id="cd18793">
    <property type="entry name" value="SF2_C_SNF"/>
    <property type="match status" value="1"/>
</dbReference>
<dbReference type="InterPro" id="IPR027417">
    <property type="entry name" value="P-loop_NTPase"/>
</dbReference>
<dbReference type="GO" id="GO:0003682">
    <property type="term" value="F:chromatin binding"/>
    <property type="evidence" value="ECO:0007669"/>
    <property type="project" value="TreeGrafter"/>
</dbReference>
<dbReference type="InterPro" id="IPR001650">
    <property type="entry name" value="Helicase_C-like"/>
</dbReference>
<feature type="region of interest" description="Disordered" evidence="4">
    <location>
        <begin position="1049"/>
        <end position="1083"/>
    </location>
</feature>
<dbReference type="InterPro" id="IPR000330">
    <property type="entry name" value="SNF2_N"/>
</dbReference>
<organism evidence="7 8">
    <name type="scientific">Nyssa sinensis</name>
    <dbReference type="NCBI Taxonomy" id="561372"/>
    <lineage>
        <taxon>Eukaryota</taxon>
        <taxon>Viridiplantae</taxon>
        <taxon>Streptophyta</taxon>
        <taxon>Embryophyta</taxon>
        <taxon>Tracheophyta</taxon>
        <taxon>Spermatophyta</taxon>
        <taxon>Magnoliopsida</taxon>
        <taxon>eudicotyledons</taxon>
        <taxon>Gunneridae</taxon>
        <taxon>Pentapetalae</taxon>
        <taxon>asterids</taxon>
        <taxon>Cornales</taxon>
        <taxon>Nyssaceae</taxon>
        <taxon>Nyssa</taxon>
    </lineage>
</organism>
<keyword evidence="5" id="KW-0732">Signal</keyword>
<dbReference type="PANTHER" id="PTHR45623:SF13">
    <property type="entry name" value="HELICASE PROTEIN MOM1"/>
    <property type="match status" value="1"/>
</dbReference>
<dbReference type="Pfam" id="PF00271">
    <property type="entry name" value="Helicase_C"/>
    <property type="match status" value="1"/>
</dbReference>
<feature type="chain" id="PRO_5023877738" description="Helicase C-terminal domain-containing protein" evidence="5">
    <location>
        <begin position="18"/>
        <end position="1311"/>
    </location>
</feature>